<organism evidence="2 3">
    <name type="scientific">Cylindrospermopsis raciborskii C07</name>
    <dbReference type="NCBI Taxonomy" id="2014886"/>
    <lineage>
        <taxon>Bacteria</taxon>
        <taxon>Bacillati</taxon>
        <taxon>Cyanobacteriota</taxon>
        <taxon>Cyanophyceae</taxon>
        <taxon>Nostocales</taxon>
        <taxon>Aphanizomenonaceae</taxon>
        <taxon>Cylindrospermopsis</taxon>
    </lineage>
</organism>
<dbReference type="PANTHER" id="PTHR34800:SF1">
    <property type="entry name" value="TETRAPYRROLE-BINDING PROTEIN, CHLOROPLASTIC"/>
    <property type="match status" value="1"/>
</dbReference>
<dbReference type="InterPro" id="IPR037215">
    <property type="entry name" value="GUN4-like_sf"/>
</dbReference>
<dbReference type="EMBL" id="NJHS01000114">
    <property type="protein sequence ID" value="PNJ95194.1"/>
    <property type="molecule type" value="Genomic_DNA"/>
</dbReference>
<evidence type="ECO:0000313" key="2">
    <source>
        <dbReference type="EMBL" id="PNJ95194.1"/>
    </source>
</evidence>
<dbReference type="InterPro" id="IPR008629">
    <property type="entry name" value="GUN4-like"/>
</dbReference>
<reference evidence="2 3" key="1">
    <citation type="submission" date="2017-06" db="EMBL/GenBank/DDBJ databases">
        <title>Genome variation in co-occurring toxic Cylindrospermopsis raciborskii strains determines phenotypic plasticity.</title>
        <authorList>
            <person name="Willis A."/>
            <person name="Woodhouse J."/>
            <person name="Ongley S."/>
            <person name="Jex A."/>
            <person name="Burford M."/>
            <person name="Neilan B."/>
        </authorList>
    </citation>
    <scope>NUCLEOTIDE SEQUENCE [LARGE SCALE GENOMIC DNA]</scope>
    <source>
        <strain evidence="2 3">C07</strain>
    </source>
</reference>
<accession>A0ABX4WKQ9</accession>
<dbReference type="CDD" id="cd16383">
    <property type="entry name" value="GUN4"/>
    <property type="match status" value="1"/>
</dbReference>
<dbReference type="InterPro" id="IPR043504">
    <property type="entry name" value="Peptidase_S1_PA_chymotrypsin"/>
</dbReference>
<proteinExistence type="predicted"/>
<dbReference type="Pfam" id="PF13365">
    <property type="entry name" value="Trypsin_2"/>
    <property type="match status" value="1"/>
</dbReference>
<dbReference type="Pfam" id="PF05419">
    <property type="entry name" value="GUN4"/>
    <property type="match status" value="1"/>
</dbReference>
<dbReference type="Gene3D" id="2.40.10.10">
    <property type="entry name" value="Trypsin-like serine proteases"/>
    <property type="match status" value="2"/>
</dbReference>
<evidence type="ECO:0000313" key="3">
    <source>
        <dbReference type="Proteomes" id="UP000236284"/>
    </source>
</evidence>
<dbReference type="Proteomes" id="UP000236284">
    <property type="component" value="Unassembled WGS sequence"/>
</dbReference>
<dbReference type="Gene3D" id="1.25.40.620">
    <property type="match status" value="1"/>
</dbReference>
<keyword evidence="3" id="KW-1185">Reference proteome</keyword>
<evidence type="ECO:0000259" key="1">
    <source>
        <dbReference type="Pfam" id="PF05419"/>
    </source>
</evidence>
<feature type="domain" description="GUN4-like" evidence="1">
    <location>
        <begin position="221"/>
        <end position="357"/>
    </location>
</feature>
<comment type="caution">
    <text evidence="2">The sequence shown here is derived from an EMBL/GenBank/DDBJ whole genome shotgun (WGS) entry which is preliminary data.</text>
</comment>
<protein>
    <recommendedName>
        <fullName evidence="1">GUN4-like domain-containing protein</fullName>
    </recommendedName>
</protein>
<sequence>MKLKKLTELVIISILITVITILQPVVTLALTSPQIATIATQITVRISGADKGSGVIISRSGNTYTVLTNNHVFKNPGNYEVTTPDRRKYQVTNIRRIENLDLATFQFNSTETYNIVKQGNSKQMTIGKAVYVSGFPADKGLNFLRSEISRIDPPGKGGYSLVYRIGAFPGMSGGPILDEDGKLVGIHGKTDYILVPPHDSTSEEYGIPLQTFLNAPPPTPSRYTKLETLLKSQDFREADIETARVMLAVANRQSEGWLRREDAENFPCKELRTIDNLWLKYSQGKFGISVQQEIYKNLGGTIVGDVNVWRSYGDRVGWRKQGSWLDYSDLNFSLSAPTGHLPKPLTFGSLRLLVSLLSERHVECNP</sequence>
<dbReference type="SUPFAM" id="SSF50494">
    <property type="entry name" value="Trypsin-like serine proteases"/>
    <property type="match status" value="1"/>
</dbReference>
<dbReference type="SUPFAM" id="SSF140869">
    <property type="entry name" value="GUN4-like"/>
    <property type="match status" value="1"/>
</dbReference>
<dbReference type="Gene3D" id="1.10.10.1770">
    <property type="entry name" value="Gun4-like"/>
    <property type="match status" value="1"/>
</dbReference>
<name>A0ABX4WKQ9_9CYAN</name>
<gene>
    <name evidence="2" type="ORF">CEP15_12055</name>
</gene>
<dbReference type="InterPro" id="IPR009003">
    <property type="entry name" value="Peptidase_S1_PA"/>
</dbReference>
<dbReference type="PANTHER" id="PTHR34800">
    <property type="entry name" value="TETRAPYRROLE-BINDING PROTEIN, CHLOROPLASTIC"/>
    <property type="match status" value="1"/>
</dbReference>